<evidence type="ECO:0000256" key="1">
    <source>
        <dbReference type="SAM" id="MobiDB-lite"/>
    </source>
</evidence>
<sequence length="118" mass="13139">MDNHPKKLGEPMEANESKKRRKYVFSGLKLPKLSSVLDTLLCIVDIAPDLYTLSSPSCAYFALPPLASFPFGRPSELETPYTLTKPPLNLSSNTWCALENSFILPFRCSILMCVVALE</sequence>
<reference evidence="3" key="1">
    <citation type="journal article" date="2015" name="Proc. Natl. Acad. Sci. U.S.A.">
        <title>Genome sequencing of adzuki bean (Vigna angularis) provides insight into high starch and low fat accumulation and domestication.</title>
        <authorList>
            <person name="Yang K."/>
            <person name="Tian Z."/>
            <person name="Chen C."/>
            <person name="Luo L."/>
            <person name="Zhao B."/>
            <person name="Wang Z."/>
            <person name="Yu L."/>
            <person name="Li Y."/>
            <person name="Sun Y."/>
            <person name="Li W."/>
            <person name="Chen Y."/>
            <person name="Li Y."/>
            <person name="Zhang Y."/>
            <person name="Ai D."/>
            <person name="Zhao J."/>
            <person name="Shang C."/>
            <person name="Ma Y."/>
            <person name="Wu B."/>
            <person name="Wang M."/>
            <person name="Gao L."/>
            <person name="Sun D."/>
            <person name="Zhang P."/>
            <person name="Guo F."/>
            <person name="Wang W."/>
            <person name="Li Y."/>
            <person name="Wang J."/>
            <person name="Varshney R.K."/>
            <person name="Wang J."/>
            <person name="Ling H.Q."/>
            <person name="Wan P."/>
        </authorList>
    </citation>
    <scope>NUCLEOTIDE SEQUENCE</scope>
    <source>
        <strain evidence="3">cv. Jingnong 6</strain>
    </source>
</reference>
<dbReference type="AlphaFoldDB" id="A0A0L9VH52"/>
<evidence type="ECO:0000313" key="2">
    <source>
        <dbReference type="EMBL" id="KOM54400.1"/>
    </source>
</evidence>
<gene>
    <name evidence="2" type="ORF">LR48_Vigan10g029200</name>
</gene>
<evidence type="ECO:0000313" key="3">
    <source>
        <dbReference type="Proteomes" id="UP000053144"/>
    </source>
</evidence>
<dbReference type="Gramene" id="KOM54400">
    <property type="protein sequence ID" value="KOM54400"/>
    <property type="gene ID" value="LR48_Vigan10g029200"/>
</dbReference>
<protein>
    <submittedName>
        <fullName evidence="2">Uncharacterized protein</fullName>
    </submittedName>
</protein>
<accession>A0A0L9VH52</accession>
<proteinExistence type="predicted"/>
<feature type="region of interest" description="Disordered" evidence="1">
    <location>
        <begin position="1"/>
        <end position="20"/>
    </location>
</feature>
<dbReference type="EMBL" id="CM003380">
    <property type="protein sequence ID" value="KOM54400.1"/>
    <property type="molecule type" value="Genomic_DNA"/>
</dbReference>
<feature type="compositionally biased region" description="Basic and acidic residues" evidence="1">
    <location>
        <begin position="1"/>
        <end position="10"/>
    </location>
</feature>
<name>A0A0L9VH52_PHAAN</name>
<dbReference type="Proteomes" id="UP000053144">
    <property type="component" value="Chromosome 10"/>
</dbReference>
<organism evidence="2 3">
    <name type="scientific">Phaseolus angularis</name>
    <name type="common">Azuki bean</name>
    <name type="synonym">Vigna angularis</name>
    <dbReference type="NCBI Taxonomy" id="3914"/>
    <lineage>
        <taxon>Eukaryota</taxon>
        <taxon>Viridiplantae</taxon>
        <taxon>Streptophyta</taxon>
        <taxon>Embryophyta</taxon>
        <taxon>Tracheophyta</taxon>
        <taxon>Spermatophyta</taxon>
        <taxon>Magnoliopsida</taxon>
        <taxon>eudicotyledons</taxon>
        <taxon>Gunneridae</taxon>
        <taxon>Pentapetalae</taxon>
        <taxon>rosids</taxon>
        <taxon>fabids</taxon>
        <taxon>Fabales</taxon>
        <taxon>Fabaceae</taxon>
        <taxon>Papilionoideae</taxon>
        <taxon>50 kb inversion clade</taxon>
        <taxon>NPAAA clade</taxon>
        <taxon>indigoferoid/millettioid clade</taxon>
        <taxon>Phaseoleae</taxon>
        <taxon>Vigna</taxon>
    </lineage>
</organism>